<evidence type="ECO:0000313" key="2">
    <source>
        <dbReference type="Proteomes" id="UP001153332"/>
    </source>
</evidence>
<evidence type="ECO:0000313" key="1">
    <source>
        <dbReference type="EMBL" id="KAJ8124511.1"/>
    </source>
</evidence>
<organism evidence="1 2">
    <name type="scientific">Lasiodiplodia mahajangana</name>
    <dbReference type="NCBI Taxonomy" id="1108764"/>
    <lineage>
        <taxon>Eukaryota</taxon>
        <taxon>Fungi</taxon>
        <taxon>Dikarya</taxon>
        <taxon>Ascomycota</taxon>
        <taxon>Pezizomycotina</taxon>
        <taxon>Dothideomycetes</taxon>
        <taxon>Dothideomycetes incertae sedis</taxon>
        <taxon>Botryosphaeriales</taxon>
        <taxon>Botryosphaeriaceae</taxon>
        <taxon>Lasiodiplodia</taxon>
    </lineage>
</organism>
<dbReference type="EMBL" id="JAPUUL010002969">
    <property type="protein sequence ID" value="KAJ8124511.1"/>
    <property type="molecule type" value="Genomic_DNA"/>
</dbReference>
<dbReference type="Proteomes" id="UP001153332">
    <property type="component" value="Unassembled WGS sequence"/>
</dbReference>
<reference evidence="1" key="1">
    <citation type="submission" date="2022-12" db="EMBL/GenBank/DDBJ databases">
        <title>Genome Sequence of Lasiodiplodia mahajangana.</title>
        <authorList>
            <person name="Buettner E."/>
        </authorList>
    </citation>
    <scope>NUCLEOTIDE SEQUENCE</scope>
    <source>
        <strain evidence="1">VT137</strain>
    </source>
</reference>
<comment type="caution">
    <text evidence="1">The sequence shown here is derived from an EMBL/GenBank/DDBJ whole genome shotgun (WGS) entry which is preliminary data.</text>
</comment>
<proteinExistence type="predicted"/>
<protein>
    <submittedName>
        <fullName evidence="1">Uncharacterized protein</fullName>
    </submittedName>
</protein>
<keyword evidence="2" id="KW-1185">Reference proteome</keyword>
<name>A0ACC2JAR5_9PEZI</name>
<sequence>MDSFEYRQLDLKSSAFRLVQLFNGVKDEEIQCELIYTTLDANAISYEAVSYTWGSSDRTCNIKVEGRNLRVTSNLWNLLRDIRQAEGDRYLWIDAISINQEDDIERGHQVQRMETIYSGAERVLFYLGDTNEEITIFMDTLYNFQRQTLYFHPTSVQGWEFIWEVEQAEARKRYGDSTGDILRRGLQELLNRPWFRRVWILQEVAKARKGLLCCGTASIHAQIFAMSPRLLGAELDRHSRAVFQLMPTYERKPSREPQHADLYSLLVDYGASEASDSRDKIFALLGFCADERISDFVMPNYTHDEPTVVRAVVTYFLTRGFSTSLRGLPPLDWLSSVKVPPIRRFFSDLASFPRDITPQYMEKSFIYMLGFWPVDALRDFIRKRGIGAMVTPELVDIAISNQFDAVQRMGVLLRYGRRFNMEYFVEFTLSDIAYDVLYRYLGAMRLPRRPDKMVVTIYRFLSLMSGNCILNYMSMDEFHTEFPAFPLMLGGNDRKKIIKNDDDGDGDEMEGKADGAKHYKLKQFRKWASLTIAILSGGRCEVTLPLDTESEKFDPRGLSATMALHFAMYRGHVATTRYLLEKGVQIVIGSLPNALPWVVYRRDPYMMDVLRERPESIVGLHGRPALHSAAEFETIPVIRFLLDHGADANAVDYLGETAAYIARKDFRYNVLDVLDAAGNGRLHEFDETMWKRKEKEDLRETMGKVLRDLE</sequence>
<accession>A0ACC2JAR5</accession>
<gene>
    <name evidence="1" type="ORF">O1611_g9130</name>
</gene>